<evidence type="ECO:0000313" key="4">
    <source>
        <dbReference type="Proteomes" id="UP000037175"/>
    </source>
</evidence>
<name>A0A0L6VYL3_9FIRM</name>
<protein>
    <submittedName>
        <fullName evidence="3">Phosphoesterase RecJ domain-containing protein</fullName>
    </submittedName>
</protein>
<comment type="caution">
    <text evidence="3">The sequence shown here is derived from an EMBL/GenBank/DDBJ whole genome shotgun (WGS) entry which is preliminary data.</text>
</comment>
<evidence type="ECO:0000259" key="1">
    <source>
        <dbReference type="Pfam" id="PF01368"/>
    </source>
</evidence>
<dbReference type="GO" id="GO:0003676">
    <property type="term" value="F:nucleic acid binding"/>
    <property type="evidence" value="ECO:0007669"/>
    <property type="project" value="InterPro"/>
</dbReference>
<sequence>MNNNLDQVAEAIRKAKHIIVCGHAMPDGDSIGSTLAMGLFLKSMDKKVTMLTPDPIPQIYGFLPLVQEIKPPEEFPDDADTAVILDCTDLNRVGAYLADRLKKVPVLINIDHHISNQVYGTYNYIDATAAATGEQVYRLINVFDKPVNQDLATCLYVALVMDTGSFRYENTTDKTHMICAELLKTGINAAYINTCLFENKDVTGLLLLGRALSRLKVSDCGRVAWISIPLQLAQELGAKDEHAEGIVNYPRQVRGTVVGLLFREIAPNRVKVGFRSKETVDVNKLAAFFGGGGHPKAAGCQIEMPLQEAEEKVLAAVLAHIGNSHC</sequence>
<dbReference type="Pfam" id="PF01368">
    <property type="entry name" value="DHH"/>
    <property type="match status" value="1"/>
</dbReference>
<dbReference type="EMBL" id="LGTE01000040">
    <property type="protein sequence ID" value="KNZ68258.1"/>
    <property type="molecule type" value="Genomic_DNA"/>
</dbReference>
<gene>
    <name evidence="3" type="ORF">Tfer_3209</name>
</gene>
<dbReference type="InterPro" id="IPR001667">
    <property type="entry name" value="DDH_dom"/>
</dbReference>
<dbReference type="Gene3D" id="3.90.1640.10">
    <property type="entry name" value="inorganic pyrophosphatase (n-terminal core)"/>
    <property type="match status" value="1"/>
</dbReference>
<proteinExistence type="predicted"/>
<dbReference type="InterPro" id="IPR051319">
    <property type="entry name" value="Oligoribo/pAp-PDE_c-di-AMP_PDE"/>
</dbReference>
<dbReference type="PATRIC" id="fig|281456.6.peg.3381"/>
<dbReference type="PANTHER" id="PTHR47618:SF1">
    <property type="entry name" value="BIFUNCTIONAL OLIGORIBONUCLEASE AND PAP PHOSPHATASE NRNA"/>
    <property type="match status" value="1"/>
</dbReference>
<feature type="domain" description="DHHA1" evidence="2">
    <location>
        <begin position="235"/>
        <end position="319"/>
    </location>
</feature>
<dbReference type="AlphaFoldDB" id="A0A0L6VYL3"/>
<dbReference type="SUPFAM" id="SSF64182">
    <property type="entry name" value="DHH phosphoesterases"/>
    <property type="match status" value="1"/>
</dbReference>
<dbReference type="Pfam" id="PF02272">
    <property type="entry name" value="DHHA1"/>
    <property type="match status" value="1"/>
</dbReference>
<reference evidence="4" key="1">
    <citation type="submission" date="2015-07" db="EMBL/GenBank/DDBJ databases">
        <title>Complete Genome of Thermincola ferriacetica strain Z-0001T.</title>
        <authorList>
            <person name="Lusk B."/>
            <person name="Badalamenti J.P."/>
            <person name="Parameswaran P."/>
            <person name="Bond D.R."/>
            <person name="Torres C.I."/>
        </authorList>
    </citation>
    <scope>NUCLEOTIDE SEQUENCE [LARGE SCALE GENOMIC DNA]</scope>
    <source>
        <strain evidence="4">Z-0001</strain>
    </source>
</reference>
<keyword evidence="4" id="KW-1185">Reference proteome</keyword>
<dbReference type="PANTHER" id="PTHR47618">
    <property type="entry name" value="BIFUNCTIONAL OLIGORIBONUCLEASE AND PAP PHOSPHATASE NRNA"/>
    <property type="match status" value="1"/>
</dbReference>
<organism evidence="3 4">
    <name type="scientific">Thermincola ferriacetica</name>
    <dbReference type="NCBI Taxonomy" id="281456"/>
    <lineage>
        <taxon>Bacteria</taxon>
        <taxon>Bacillati</taxon>
        <taxon>Bacillota</taxon>
        <taxon>Clostridia</taxon>
        <taxon>Eubacteriales</taxon>
        <taxon>Thermincolaceae</taxon>
        <taxon>Thermincola</taxon>
    </lineage>
</organism>
<evidence type="ECO:0000313" key="3">
    <source>
        <dbReference type="EMBL" id="KNZ68258.1"/>
    </source>
</evidence>
<evidence type="ECO:0000259" key="2">
    <source>
        <dbReference type="Pfam" id="PF02272"/>
    </source>
</evidence>
<dbReference type="Proteomes" id="UP000037175">
    <property type="component" value="Unassembled WGS sequence"/>
</dbReference>
<accession>A0A0L6VYL3</accession>
<dbReference type="Gene3D" id="3.10.310.30">
    <property type="match status" value="1"/>
</dbReference>
<dbReference type="InterPro" id="IPR003156">
    <property type="entry name" value="DHHA1_dom"/>
</dbReference>
<dbReference type="InterPro" id="IPR038763">
    <property type="entry name" value="DHH_sf"/>
</dbReference>
<feature type="domain" description="DDH" evidence="1">
    <location>
        <begin position="17"/>
        <end position="158"/>
    </location>
</feature>